<accession>A0A420HZR5</accession>
<evidence type="ECO:0000313" key="2">
    <source>
        <dbReference type="Proteomes" id="UP000283383"/>
    </source>
</evidence>
<comment type="caution">
    <text evidence="1">The sequence shown here is derived from an EMBL/GenBank/DDBJ whole genome shotgun (WGS) entry which is preliminary data.</text>
</comment>
<protein>
    <submittedName>
        <fullName evidence="1">Uncharacterized protein</fullName>
    </submittedName>
</protein>
<organism evidence="1 2">
    <name type="scientific">Golovinomyces cichoracearum</name>
    <dbReference type="NCBI Taxonomy" id="62708"/>
    <lineage>
        <taxon>Eukaryota</taxon>
        <taxon>Fungi</taxon>
        <taxon>Dikarya</taxon>
        <taxon>Ascomycota</taxon>
        <taxon>Pezizomycotina</taxon>
        <taxon>Leotiomycetes</taxon>
        <taxon>Erysiphales</taxon>
        <taxon>Erysiphaceae</taxon>
        <taxon>Golovinomyces</taxon>
    </lineage>
</organism>
<dbReference type="EMBL" id="MCBQ01014355">
    <property type="protein sequence ID" value="RKF62926.1"/>
    <property type="molecule type" value="Genomic_DNA"/>
</dbReference>
<reference evidence="1 2" key="1">
    <citation type="journal article" date="2018" name="BMC Genomics">
        <title>Comparative genome analyses reveal sequence features reflecting distinct modes of host-adaptation between dicot and monocot powdery mildew.</title>
        <authorList>
            <person name="Wu Y."/>
            <person name="Ma X."/>
            <person name="Pan Z."/>
            <person name="Kale S.D."/>
            <person name="Song Y."/>
            <person name="King H."/>
            <person name="Zhang Q."/>
            <person name="Presley C."/>
            <person name="Deng X."/>
            <person name="Wei C.I."/>
            <person name="Xiao S."/>
        </authorList>
    </citation>
    <scope>NUCLEOTIDE SEQUENCE [LARGE SCALE GENOMIC DNA]</scope>
    <source>
        <strain evidence="1">UMSG3</strain>
    </source>
</reference>
<keyword evidence="2" id="KW-1185">Reference proteome</keyword>
<dbReference type="Proteomes" id="UP000283383">
    <property type="component" value="Unassembled WGS sequence"/>
</dbReference>
<evidence type="ECO:0000313" key="1">
    <source>
        <dbReference type="EMBL" id="RKF62926.1"/>
    </source>
</evidence>
<proteinExistence type="predicted"/>
<name>A0A420HZR5_9PEZI</name>
<gene>
    <name evidence="1" type="ORF">GcM3_143015</name>
</gene>
<sequence length="104" mass="12188">MLAGFILSVRAGRQHSYLCPRDKHQQIILGALTLLRCSNRPKYLHSKENSRSRHGFNTIGTCVRPMNKFNLRCQYWRNLLTQLQPLYVEGFKYHPQVESDKILS</sequence>
<dbReference type="AlphaFoldDB" id="A0A420HZR5"/>